<dbReference type="OrthoDB" id="34166at2"/>
<dbReference type="Gene3D" id="1.20.910.10">
    <property type="entry name" value="Heme oxygenase-like"/>
    <property type="match status" value="1"/>
</dbReference>
<comment type="pathway">
    <text evidence="2 9">Cofactor biosynthesis; thiamine diphosphate biosynthesis.</text>
</comment>
<evidence type="ECO:0000256" key="6">
    <source>
        <dbReference type="ARBA" id="ARBA00013647"/>
    </source>
</evidence>
<comment type="catalytic activity">
    <reaction evidence="1 9">
        <text>4-amino-5-aminomethyl-2-methylpyrimidine + H2O = 4-amino-5-hydroxymethyl-2-methylpyrimidine + NH4(+)</text>
        <dbReference type="Rhea" id="RHEA:31799"/>
        <dbReference type="ChEBI" id="CHEBI:15377"/>
        <dbReference type="ChEBI" id="CHEBI:16892"/>
        <dbReference type="ChEBI" id="CHEBI:28938"/>
        <dbReference type="ChEBI" id="CHEBI:63416"/>
        <dbReference type="EC" id="3.5.99.2"/>
    </reaction>
</comment>
<evidence type="ECO:0000259" key="10">
    <source>
        <dbReference type="Pfam" id="PF03070"/>
    </source>
</evidence>
<dbReference type="InterPro" id="IPR050967">
    <property type="entry name" value="Thiamine_Salvage_TenA"/>
</dbReference>
<name>A0A370G7Z5_9BACI</name>
<dbReference type="InterPro" id="IPR027574">
    <property type="entry name" value="Thiaminase_II"/>
</dbReference>
<dbReference type="GO" id="GO:0009229">
    <property type="term" value="P:thiamine diphosphate biosynthetic process"/>
    <property type="evidence" value="ECO:0007669"/>
    <property type="project" value="UniProtKB-UniPathway"/>
</dbReference>
<keyword evidence="9" id="KW-0378">Hydrolase</keyword>
<organism evidence="11 12">
    <name type="scientific">Falsibacillus pallidus</name>
    <dbReference type="NCBI Taxonomy" id="493781"/>
    <lineage>
        <taxon>Bacteria</taxon>
        <taxon>Bacillati</taxon>
        <taxon>Bacillota</taxon>
        <taxon>Bacilli</taxon>
        <taxon>Bacillales</taxon>
        <taxon>Bacillaceae</taxon>
        <taxon>Falsibacillus</taxon>
    </lineage>
</organism>
<evidence type="ECO:0000256" key="3">
    <source>
        <dbReference type="ARBA" id="ARBA00010264"/>
    </source>
</evidence>
<dbReference type="UniPathway" id="UPA00060"/>
<dbReference type="RefSeq" id="WP_114746679.1">
    <property type="nucleotide sequence ID" value="NZ_QQAY01000014.1"/>
</dbReference>
<comment type="similarity">
    <text evidence="3 9">Belongs to the TenA family.</text>
</comment>
<feature type="domain" description="Thiaminase-2/PQQC" evidence="10">
    <location>
        <begin position="9"/>
        <end position="214"/>
    </location>
</feature>
<comment type="catalytic activity">
    <reaction evidence="8 9">
        <text>thiamine + H2O = 5-(2-hydroxyethyl)-4-methylthiazole + 4-amino-5-hydroxymethyl-2-methylpyrimidine + H(+)</text>
        <dbReference type="Rhea" id="RHEA:17509"/>
        <dbReference type="ChEBI" id="CHEBI:15377"/>
        <dbReference type="ChEBI" id="CHEBI:15378"/>
        <dbReference type="ChEBI" id="CHEBI:16892"/>
        <dbReference type="ChEBI" id="CHEBI:17957"/>
        <dbReference type="ChEBI" id="CHEBI:18385"/>
        <dbReference type="EC" id="3.5.99.2"/>
    </reaction>
</comment>
<comment type="caution">
    <text evidence="11">The sequence shown here is derived from an EMBL/GenBank/DDBJ whole genome shotgun (WGS) entry which is preliminary data.</text>
</comment>
<dbReference type="InterPro" id="IPR004305">
    <property type="entry name" value="Thiaminase-2/PQQC"/>
</dbReference>
<protein>
    <recommendedName>
        <fullName evidence="6 9">Aminopyrimidine aminohydrolase</fullName>
        <ecNumber evidence="5 9">3.5.99.2</ecNumber>
    </recommendedName>
</protein>
<dbReference type="EMBL" id="QQAY01000014">
    <property type="protein sequence ID" value="RDI39912.1"/>
    <property type="molecule type" value="Genomic_DNA"/>
</dbReference>
<dbReference type="CDD" id="cd19364">
    <property type="entry name" value="TenA_C_BsTenA-like"/>
    <property type="match status" value="1"/>
</dbReference>
<evidence type="ECO:0000256" key="8">
    <source>
        <dbReference type="ARBA" id="ARBA00048337"/>
    </source>
</evidence>
<gene>
    <name evidence="11" type="ORF">DFR59_11470</name>
</gene>
<dbReference type="NCBIfam" id="TIGR04306">
    <property type="entry name" value="salvage_TenA"/>
    <property type="match status" value="1"/>
</dbReference>
<keyword evidence="7 9" id="KW-0784">Thiamine biosynthesis</keyword>
<proteinExistence type="inferred from homology"/>
<dbReference type="SUPFAM" id="SSF48613">
    <property type="entry name" value="Heme oxygenase-like"/>
    <property type="match status" value="1"/>
</dbReference>
<reference evidence="11 12" key="1">
    <citation type="submission" date="2018-07" db="EMBL/GenBank/DDBJ databases">
        <title>Genomic Encyclopedia of Type Strains, Phase IV (KMG-IV): sequencing the most valuable type-strain genomes for metagenomic binning, comparative biology and taxonomic classification.</title>
        <authorList>
            <person name="Goeker M."/>
        </authorList>
    </citation>
    <scope>NUCLEOTIDE SEQUENCE [LARGE SCALE GENOMIC DNA]</scope>
    <source>
        <strain evidence="11 12">DSM 25281</strain>
    </source>
</reference>
<comment type="function">
    <text evidence="9">Catalyzes an amino-pyrimidine hydrolysis reaction at the C5' of the pyrimidine moiety of thiamine compounds, a reaction that is part of a thiamine salvage pathway.</text>
</comment>
<evidence type="ECO:0000256" key="7">
    <source>
        <dbReference type="ARBA" id="ARBA00022977"/>
    </source>
</evidence>
<evidence type="ECO:0000256" key="1">
    <source>
        <dbReference type="ARBA" id="ARBA00001881"/>
    </source>
</evidence>
<evidence type="ECO:0000256" key="5">
    <source>
        <dbReference type="ARBA" id="ARBA00012684"/>
    </source>
</evidence>
<evidence type="ECO:0000313" key="12">
    <source>
        <dbReference type="Proteomes" id="UP000255326"/>
    </source>
</evidence>
<dbReference type="GO" id="GO:0009228">
    <property type="term" value="P:thiamine biosynthetic process"/>
    <property type="evidence" value="ECO:0007669"/>
    <property type="project" value="UniProtKB-KW"/>
</dbReference>
<keyword evidence="12" id="KW-1185">Reference proteome</keyword>
<sequence>MSFSKECRQAANEIWEASFRHAFVRELGEGSLSREKFRFYVMQDAYYLSHFARVQSFGAAKALDMETTSRMAAHAQSTAEAELSLHSKFSTLMGITEEERASFKPAPTAYAYTSHMYRAASLGGLGEIIAALLPCYWLYYEIGERLKDCKPEDSIYQEWIAAYGGEWFRTLVEEQIHRLDVLAEEATEKQRAQMKELFIISSQYELQFWEMAYTKEKWQSNTPSNTPGDRHATEFVDLCEKEGVR</sequence>
<dbReference type="GO" id="GO:0005829">
    <property type="term" value="C:cytosol"/>
    <property type="evidence" value="ECO:0007669"/>
    <property type="project" value="TreeGrafter"/>
</dbReference>
<dbReference type="AlphaFoldDB" id="A0A370G7Z5"/>
<dbReference type="PANTHER" id="PTHR43198">
    <property type="entry name" value="BIFUNCTIONAL TH2 PROTEIN"/>
    <property type="match status" value="1"/>
</dbReference>
<dbReference type="Pfam" id="PF03070">
    <property type="entry name" value="TENA_THI-4"/>
    <property type="match status" value="1"/>
</dbReference>
<evidence type="ECO:0000256" key="9">
    <source>
        <dbReference type="RuleBase" id="RU363093"/>
    </source>
</evidence>
<dbReference type="PANTHER" id="PTHR43198:SF2">
    <property type="entry name" value="SI:CH1073-67J19.1-RELATED"/>
    <property type="match status" value="1"/>
</dbReference>
<comment type="subunit">
    <text evidence="4">Homotetramer.</text>
</comment>
<dbReference type="Proteomes" id="UP000255326">
    <property type="component" value="Unassembled WGS sequence"/>
</dbReference>
<evidence type="ECO:0000313" key="11">
    <source>
        <dbReference type="EMBL" id="RDI39912.1"/>
    </source>
</evidence>
<dbReference type="EC" id="3.5.99.2" evidence="5 9"/>
<dbReference type="GO" id="GO:0050334">
    <property type="term" value="F:thiaminase activity"/>
    <property type="evidence" value="ECO:0007669"/>
    <property type="project" value="UniProtKB-EC"/>
</dbReference>
<dbReference type="InterPro" id="IPR016084">
    <property type="entry name" value="Haem_Oase-like_multi-hlx"/>
</dbReference>
<accession>A0A370G7Z5</accession>
<evidence type="ECO:0000256" key="4">
    <source>
        <dbReference type="ARBA" id="ARBA00011881"/>
    </source>
</evidence>
<evidence type="ECO:0000256" key="2">
    <source>
        <dbReference type="ARBA" id="ARBA00004948"/>
    </source>
</evidence>